<gene>
    <name evidence="1" type="ORF">ON006_29675</name>
</gene>
<dbReference type="Pfam" id="PF13155">
    <property type="entry name" value="Toprim_2"/>
    <property type="match status" value="1"/>
</dbReference>
<evidence type="ECO:0000313" key="1">
    <source>
        <dbReference type="EMBL" id="WAC11888.1"/>
    </source>
</evidence>
<accession>A0A9E8N9M0</accession>
<dbReference type="GO" id="GO:0008270">
    <property type="term" value="F:zinc ion binding"/>
    <property type="evidence" value="ECO:0007669"/>
    <property type="project" value="InterPro"/>
</dbReference>
<reference evidence="1" key="1">
    <citation type="submission" date="2022-11" db="EMBL/GenBank/DDBJ databases">
        <title>Dyadobacter pollutisoli sp. nov., isolated from plastic dumped soil.</title>
        <authorList>
            <person name="Kim J.M."/>
            <person name="Kim K.R."/>
            <person name="Lee J.K."/>
            <person name="Hao L."/>
            <person name="Jeon C.O."/>
        </authorList>
    </citation>
    <scope>NUCLEOTIDE SEQUENCE</scope>
    <source>
        <strain evidence="1">U1</strain>
    </source>
</reference>
<dbReference type="RefSeq" id="WP_244822244.1">
    <property type="nucleotide sequence ID" value="NZ_CP112998.1"/>
</dbReference>
<dbReference type="GO" id="GO:0003677">
    <property type="term" value="F:DNA binding"/>
    <property type="evidence" value="ECO:0007669"/>
    <property type="project" value="InterPro"/>
</dbReference>
<protein>
    <submittedName>
        <fullName evidence="1">Toprim domain-containing protein</fullName>
    </submittedName>
</protein>
<sequence length="304" mass="34925">MNIEHSKRIPISEILSKLNLLPENPGKKELRYLSPWRNEKTPSFYVNIDGNVWFDHGEGIGGDPLSFAQTYLERQNQDCTVSDALRWLNNMAGTIPEIAVFPRAKERHFEREDSPLTLKSNRPLENLGLIRYMEKRGIPLELGKRYFRELRVHNRNTGKRFIALGFENEERGFELRNPLFKACLRPKAISFVRGRTAKPEAIHIFEAGFDYLSAVAMLNGRPLKGDTIILHSVALLKQAMAYIHKYGYRTAYTWLDNDPAGEKATSALAEFFKAEECLTHIPMNSLYAAHKDVNAWHMHELKLG</sequence>
<dbReference type="Gene3D" id="3.90.580.10">
    <property type="entry name" value="Zinc finger, CHC2-type domain"/>
    <property type="match status" value="1"/>
</dbReference>
<dbReference type="EMBL" id="CP112998">
    <property type="protein sequence ID" value="WAC11888.1"/>
    <property type="molecule type" value="Genomic_DNA"/>
</dbReference>
<dbReference type="InterPro" id="IPR036977">
    <property type="entry name" value="DNA_primase_Znf_CHC2"/>
</dbReference>
<proteinExistence type="predicted"/>
<dbReference type="CDD" id="cd01029">
    <property type="entry name" value="TOPRIM_primases"/>
    <property type="match status" value="1"/>
</dbReference>
<dbReference type="InterPro" id="IPR034154">
    <property type="entry name" value="TOPRIM_DnaG/twinkle"/>
</dbReference>
<dbReference type="SUPFAM" id="SSF57783">
    <property type="entry name" value="Zinc beta-ribbon"/>
    <property type="match status" value="1"/>
</dbReference>
<dbReference type="KEGG" id="dpf:ON006_29675"/>
<dbReference type="GO" id="GO:0006260">
    <property type="term" value="P:DNA replication"/>
    <property type="evidence" value="ECO:0007669"/>
    <property type="project" value="InterPro"/>
</dbReference>
<evidence type="ECO:0000313" key="2">
    <source>
        <dbReference type="Proteomes" id="UP001164653"/>
    </source>
</evidence>
<dbReference type="Gene3D" id="3.40.1360.10">
    <property type="match status" value="1"/>
</dbReference>
<dbReference type="AlphaFoldDB" id="A0A9E8N9M0"/>
<organism evidence="1 2">
    <name type="scientific">Dyadobacter pollutisoli</name>
    <dbReference type="NCBI Taxonomy" id="2910158"/>
    <lineage>
        <taxon>Bacteria</taxon>
        <taxon>Pseudomonadati</taxon>
        <taxon>Bacteroidota</taxon>
        <taxon>Cytophagia</taxon>
        <taxon>Cytophagales</taxon>
        <taxon>Spirosomataceae</taxon>
        <taxon>Dyadobacter</taxon>
    </lineage>
</organism>
<keyword evidence="2" id="KW-1185">Reference proteome</keyword>
<dbReference type="Proteomes" id="UP001164653">
    <property type="component" value="Chromosome"/>
</dbReference>
<name>A0A9E8N9M0_9BACT</name>